<protein>
    <submittedName>
        <fullName evidence="1">Uncharacterized protein</fullName>
    </submittedName>
</protein>
<comment type="caution">
    <text evidence="1">The sequence shown here is derived from an EMBL/GenBank/DDBJ whole genome shotgun (WGS) entry which is preliminary data.</text>
</comment>
<proteinExistence type="predicted"/>
<accession>A0A8X7BFQ2</accession>
<gene>
    <name evidence="1" type="ORF">TNCV_4720251</name>
</gene>
<reference evidence="1" key="1">
    <citation type="submission" date="2020-08" db="EMBL/GenBank/DDBJ databases">
        <title>Multicomponent nature underlies the extraordinary mechanical properties of spider dragline silk.</title>
        <authorList>
            <person name="Kono N."/>
            <person name="Nakamura H."/>
            <person name="Mori M."/>
            <person name="Yoshida Y."/>
            <person name="Ohtoshi R."/>
            <person name="Malay A.D."/>
            <person name="Moran D.A.P."/>
            <person name="Tomita M."/>
            <person name="Numata K."/>
            <person name="Arakawa K."/>
        </authorList>
    </citation>
    <scope>NUCLEOTIDE SEQUENCE</scope>
</reference>
<dbReference type="Proteomes" id="UP000887159">
    <property type="component" value="Unassembled WGS sequence"/>
</dbReference>
<evidence type="ECO:0000313" key="1">
    <source>
        <dbReference type="EMBL" id="GFY28894.1"/>
    </source>
</evidence>
<organism evidence="1 2">
    <name type="scientific">Trichonephila clavipes</name>
    <name type="common">Golden silk orbweaver</name>
    <name type="synonym">Nephila clavipes</name>
    <dbReference type="NCBI Taxonomy" id="2585209"/>
    <lineage>
        <taxon>Eukaryota</taxon>
        <taxon>Metazoa</taxon>
        <taxon>Ecdysozoa</taxon>
        <taxon>Arthropoda</taxon>
        <taxon>Chelicerata</taxon>
        <taxon>Arachnida</taxon>
        <taxon>Araneae</taxon>
        <taxon>Araneomorphae</taxon>
        <taxon>Entelegynae</taxon>
        <taxon>Araneoidea</taxon>
        <taxon>Nephilidae</taxon>
        <taxon>Trichonephila</taxon>
    </lineage>
</organism>
<evidence type="ECO:0000313" key="2">
    <source>
        <dbReference type="Proteomes" id="UP000887159"/>
    </source>
</evidence>
<sequence length="77" mass="8748">MPNEDRYIYICQLLPKETDGAQHQPCLVSSLQLPYGERQVPVTIKSTPVNDTVTMVQDGSFGDELFLVPELTFMFRV</sequence>
<name>A0A8X7BFQ2_TRICX</name>
<dbReference type="EMBL" id="BMAU01021387">
    <property type="protein sequence ID" value="GFY28894.1"/>
    <property type="molecule type" value="Genomic_DNA"/>
</dbReference>
<keyword evidence="2" id="KW-1185">Reference proteome</keyword>
<dbReference type="AlphaFoldDB" id="A0A8X7BFQ2"/>